<dbReference type="GO" id="GO:0046872">
    <property type="term" value="F:metal ion binding"/>
    <property type="evidence" value="ECO:0007669"/>
    <property type="project" value="UniProtKB-KW"/>
</dbReference>
<evidence type="ECO:0000256" key="2">
    <source>
        <dbReference type="ARBA" id="ARBA00004123"/>
    </source>
</evidence>
<dbReference type="Pfam" id="PF13087">
    <property type="entry name" value="AAA_12"/>
    <property type="match status" value="1"/>
</dbReference>
<dbReference type="GO" id="GO:0004518">
    <property type="term" value="F:nuclease activity"/>
    <property type="evidence" value="ECO:0007669"/>
    <property type="project" value="UniProtKB-KW"/>
</dbReference>
<comment type="subcellular location">
    <subcellularLocation>
        <location evidence="2">Nucleus</location>
    </subcellularLocation>
</comment>
<dbReference type="GO" id="GO:0006281">
    <property type="term" value="P:DNA repair"/>
    <property type="evidence" value="ECO:0007669"/>
    <property type="project" value="UniProtKB-KW"/>
</dbReference>
<dbReference type="PANTHER" id="PTHR43788:SF8">
    <property type="entry name" value="DNA-BINDING PROTEIN SMUBP-2"/>
    <property type="match status" value="1"/>
</dbReference>
<comment type="similarity">
    <text evidence="3">Belongs to the DNA2/NAM7 helicase family.</text>
</comment>
<keyword evidence="10" id="KW-0227">DNA damage</keyword>
<dbReference type="GO" id="GO:0043139">
    <property type="term" value="F:5'-3' DNA helicase activity"/>
    <property type="evidence" value="ECO:0007669"/>
    <property type="project" value="TreeGrafter"/>
</dbReference>
<evidence type="ECO:0000256" key="5">
    <source>
        <dbReference type="ARBA" id="ARBA00022485"/>
    </source>
</evidence>
<evidence type="ECO:0000256" key="14">
    <source>
        <dbReference type="ARBA" id="ARBA00023004"/>
    </source>
</evidence>
<keyword evidence="18" id="KW-0539">Nucleus</keyword>
<sequence length="1523" mass="171285">MKQSSLLNFFGKKAENSSQNCTNEILDTSSTSAECKQSNGDESFIIPGTPDTSIRSLETPLTGRAALGNLQLHRISPSPRSKTRTVTRRSSFTIRREEIVRSKLSDLLSGDPIDPNENDFIRADRQARASAKLRRGNYDLLNYAPEDQVMKVTSNSEVIKSGASCQSLYTSSRAKMMVSKALTTTCKLTGDPLVLNPADRLPKRMKIDDKCISHSNDVNISTNKEKKANLSMPKEIHLNTGELSVLDDVLNELVIETNNISSGKTCKFESVDLKVSRTLVGEEQITQSVVHDETLQDLNLSDWTPETKEIEKVEDGSALNDQLFNDQNQSFIRATVLEITKKRDQTDLVVRVYNSNNHNNNKNNKCDTTEMNVILRDSWQDSPIRTNDVIHIIPDVFNTDMEVASSPLVVISDDNNSKCSVICLHPNYLLPTTKIVGSLNCLRRAVLEQFWLSDSNSSSTGSIDNDALLLTTNQSYGPEVMLIGSLVHELFQKIICEVIIPRNMISQMISDLVHRPSTVLQMYAFDIKLKVLITKLEEYVPKILNWIQAHYPERRNDGARSITTGQVKIEDVIAVEENIWSSRLGLKGKIDLTLLCRMPLNDESGGGRRGCGAGDEFMLPTLNVIPMELKTGNPSYSIEHKGQVYLYLLLAKEFYGSHYNMSKHPCVPVANAGWLVYLKEAITSNERLQKQKSCTNPSIVHPDVKSLRGLIHTRNQLVSGIMDLLKSTTDTASTHSENWKADLPSCIKQLRVCQTCSLQLTCSLFEKSHTKSHTVSSDSVKNVPEFLSKRRSHLRQEHIDFFIHWSKLLLTEHYDNERFEDVIKRICKSSSKIDKFISSGTVRGLRLLKTKSIESSLSGECEVQSWFILEDKSNDHSDETLLSLSGLSVGDLVVVSSDDGRFLGIDLATIVPTEEFCGVETSKRRCVSSSNQLYCNKSVISLMSTRPFLDRVKLFRIDRYITMKTVQLNLTNLVGLMQNSQLCEVLRELIIDGRMPNTSRTISKRIVKEIRSILKPLNMNQRVAILQTLFSHDYILIKGYPGSGKTETLVALLRVLILLKKRILVAAHTHSAVDNLLLRLCQTGESRVLRLGQINRIHTNLLKYSLEFKLNTFLKSNEKSRIDATDYLHSLMKDTVVVGCTALSASGGNDSRHAALVHEKFDVVLIDEASQLMCPTSLGPLLCLNNAQQQSDDSVKCCRFVLVGDPYQLPPLVRSQKAKQGGLNQSLFSLLLNHNHHHHHKHDYGQSVVRNPSDDELSKKEYIIELTIQYRMNSSILALSNRLVYQNKMSCADSNVSQATLQLKSGVSDKNMQKMPLWIKRVLSSSLSDSVLLLDTKELQCCVTSSNQLHALNSNPTEAQLVLFMIKQSMNVFLLDSKDIGIIAPYRAQVHLLKNVMKENLFDEIEVNTVDQFQGRDKRWIVLCLTNCPSLLKNHGNNDKCTEFNRVHLLEDLSRLNVALTRARHKLIILGCTGEHNSQGTEEEQFNQITKLKELFSHIKSTFNYEILPVDSLSYINNSSGET</sequence>
<keyword evidence="6" id="KW-0235">DNA replication</keyword>
<evidence type="ECO:0000256" key="3">
    <source>
        <dbReference type="ARBA" id="ARBA00007913"/>
    </source>
</evidence>
<keyword evidence="16" id="KW-0238">DNA-binding</keyword>
<evidence type="ECO:0000256" key="11">
    <source>
        <dbReference type="ARBA" id="ARBA00022801"/>
    </source>
</evidence>
<dbReference type="Pfam" id="PF13086">
    <property type="entry name" value="AAA_11"/>
    <property type="match status" value="2"/>
</dbReference>
<dbReference type="SUPFAM" id="SSF52540">
    <property type="entry name" value="P-loop containing nucleoside triphosphate hydrolases"/>
    <property type="match status" value="1"/>
</dbReference>
<evidence type="ECO:0000259" key="23">
    <source>
        <dbReference type="Pfam" id="PF13087"/>
    </source>
</evidence>
<dbReference type="GO" id="GO:0003677">
    <property type="term" value="F:DNA binding"/>
    <property type="evidence" value="ECO:0007669"/>
    <property type="project" value="UniProtKB-KW"/>
</dbReference>
<evidence type="ECO:0000256" key="12">
    <source>
        <dbReference type="ARBA" id="ARBA00022806"/>
    </source>
</evidence>
<reference evidence="25" key="2">
    <citation type="submission" date="2023-11" db="UniProtKB">
        <authorList>
            <consortium name="WormBaseParasite"/>
        </authorList>
    </citation>
    <scope>IDENTIFICATION</scope>
</reference>
<dbReference type="PANTHER" id="PTHR43788">
    <property type="entry name" value="DNA2/NAM7 HELICASE FAMILY MEMBER"/>
    <property type="match status" value="1"/>
</dbReference>
<dbReference type="WBParaSite" id="TREG1_106810.1">
    <property type="protein sequence ID" value="TREG1_106810.1"/>
    <property type="gene ID" value="TREG1_106810"/>
</dbReference>
<dbReference type="InterPro" id="IPR014808">
    <property type="entry name" value="DNA_replication_fac_Dna2_N"/>
</dbReference>
<keyword evidence="7" id="KW-0540">Nuclease</keyword>
<keyword evidence="5" id="KW-0004">4Fe-4S</keyword>
<comment type="cofactor">
    <cofactor evidence="1">
        <name>[4Fe-4S] cluster</name>
        <dbReference type="ChEBI" id="CHEBI:49883"/>
    </cofactor>
</comment>
<dbReference type="GO" id="GO:0005524">
    <property type="term" value="F:ATP binding"/>
    <property type="evidence" value="ECO:0007669"/>
    <property type="project" value="UniProtKB-KW"/>
</dbReference>
<evidence type="ECO:0000256" key="4">
    <source>
        <dbReference type="ARBA" id="ARBA00012551"/>
    </source>
</evidence>
<accession>A0AA85IMX6</accession>
<dbReference type="GO" id="GO:0051539">
    <property type="term" value="F:4 iron, 4 sulfur cluster binding"/>
    <property type="evidence" value="ECO:0007669"/>
    <property type="project" value="UniProtKB-KW"/>
</dbReference>
<keyword evidence="14" id="KW-0408">Iron</keyword>
<keyword evidence="15" id="KW-0411">Iron-sulfur</keyword>
<name>A0AA85IMX6_TRIRE</name>
<dbReference type="Pfam" id="PF08696">
    <property type="entry name" value="Dna2"/>
    <property type="match status" value="1"/>
</dbReference>
<evidence type="ECO:0000256" key="9">
    <source>
        <dbReference type="ARBA" id="ARBA00022741"/>
    </source>
</evidence>
<evidence type="ECO:0000256" key="19">
    <source>
        <dbReference type="ARBA" id="ARBA00023268"/>
    </source>
</evidence>
<dbReference type="InterPro" id="IPR047187">
    <property type="entry name" value="SF1_C_Upf1"/>
</dbReference>
<dbReference type="GO" id="GO:0006260">
    <property type="term" value="P:DNA replication"/>
    <property type="evidence" value="ECO:0007669"/>
    <property type="project" value="UniProtKB-KW"/>
</dbReference>
<dbReference type="InterPro" id="IPR041677">
    <property type="entry name" value="DNA2/NAM7_AAA_11"/>
</dbReference>
<keyword evidence="24" id="KW-1185">Reference proteome</keyword>
<evidence type="ECO:0000256" key="17">
    <source>
        <dbReference type="ARBA" id="ARBA00023204"/>
    </source>
</evidence>
<keyword evidence="13" id="KW-0067">ATP-binding</keyword>
<evidence type="ECO:0000256" key="15">
    <source>
        <dbReference type="ARBA" id="ARBA00023014"/>
    </source>
</evidence>
<dbReference type="GO" id="GO:0005634">
    <property type="term" value="C:nucleus"/>
    <property type="evidence" value="ECO:0007669"/>
    <property type="project" value="UniProtKB-SubCell"/>
</dbReference>
<evidence type="ECO:0000256" key="8">
    <source>
        <dbReference type="ARBA" id="ARBA00022723"/>
    </source>
</evidence>
<comment type="catalytic activity">
    <reaction evidence="20">
        <text>ATP + H2O = ADP + phosphate + H(+)</text>
        <dbReference type="Rhea" id="RHEA:13065"/>
        <dbReference type="ChEBI" id="CHEBI:15377"/>
        <dbReference type="ChEBI" id="CHEBI:15378"/>
        <dbReference type="ChEBI" id="CHEBI:30616"/>
        <dbReference type="ChEBI" id="CHEBI:43474"/>
        <dbReference type="ChEBI" id="CHEBI:456216"/>
        <dbReference type="EC" id="3.6.4.12"/>
    </reaction>
</comment>
<evidence type="ECO:0000256" key="10">
    <source>
        <dbReference type="ARBA" id="ARBA00022763"/>
    </source>
</evidence>
<evidence type="ECO:0000256" key="20">
    <source>
        <dbReference type="ARBA" id="ARBA00047995"/>
    </source>
</evidence>
<organism evidence="24 25">
    <name type="scientific">Trichobilharzia regenti</name>
    <name type="common">Nasal bird schistosome</name>
    <dbReference type="NCBI Taxonomy" id="157069"/>
    <lineage>
        <taxon>Eukaryota</taxon>
        <taxon>Metazoa</taxon>
        <taxon>Spiralia</taxon>
        <taxon>Lophotrochozoa</taxon>
        <taxon>Platyhelminthes</taxon>
        <taxon>Trematoda</taxon>
        <taxon>Digenea</taxon>
        <taxon>Strigeidida</taxon>
        <taxon>Schistosomatoidea</taxon>
        <taxon>Schistosomatidae</taxon>
        <taxon>Trichobilharzia</taxon>
    </lineage>
</organism>
<evidence type="ECO:0000256" key="7">
    <source>
        <dbReference type="ARBA" id="ARBA00022722"/>
    </source>
</evidence>
<evidence type="ECO:0000256" key="16">
    <source>
        <dbReference type="ARBA" id="ARBA00023125"/>
    </source>
</evidence>
<feature type="domain" description="DNA replication factor Dna2 N-terminal" evidence="21">
    <location>
        <begin position="368"/>
        <end position="594"/>
    </location>
</feature>
<dbReference type="Gene3D" id="3.40.50.300">
    <property type="entry name" value="P-loop containing nucleotide triphosphate hydrolases"/>
    <property type="match status" value="2"/>
</dbReference>
<evidence type="ECO:0000256" key="1">
    <source>
        <dbReference type="ARBA" id="ARBA00001966"/>
    </source>
</evidence>
<evidence type="ECO:0000313" key="24">
    <source>
        <dbReference type="Proteomes" id="UP000050795"/>
    </source>
</evidence>
<keyword evidence="9" id="KW-0547">Nucleotide-binding</keyword>
<protein>
    <recommendedName>
        <fullName evidence="4">DNA helicase</fullName>
        <ecNumber evidence="4">3.6.4.12</ecNumber>
    </recommendedName>
</protein>
<feature type="domain" description="DNA2/NAM7 helicase-like C-terminal" evidence="23">
    <location>
        <begin position="1260"/>
        <end position="1472"/>
    </location>
</feature>
<evidence type="ECO:0000256" key="18">
    <source>
        <dbReference type="ARBA" id="ARBA00023242"/>
    </source>
</evidence>
<evidence type="ECO:0000313" key="25">
    <source>
        <dbReference type="WBParaSite" id="TREG1_106810.1"/>
    </source>
</evidence>
<evidence type="ECO:0000259" key="21">
    <source>
        <dbReference type="Pfam" id="PF08696"/>
    </source>
</evidence>
<dbReference type="InterPro" id="IPR050534">
    <property type="entry name" value="Coronavir_polyprotein_1ab"/>
</dbReference>
<dbReference type="InterPro" id="IPR027417">
    <property type="entry name" value="P-loop_NTPase"/>
</dbReference>
<dbReference type="GO" id="GO:0005737">
    <property type="term" value="C:cytoplasm"/>
    <property type="evidence" value="ECO:0007669"/>
    <property type="project" value="TreeGrafter"/>
</dbReference>
<keyword evidence="11" id="KW-0378">Hydrolase</keyword>
<dbReference type="Gene3D" id="3.90.320.10">
    <property type="match status" value="1"/>
</dbReference>
<evidence type="ECO:0000256" key="6">
    <source>
        <dbReference type="ARBA" id="ARBA00022705"/>
    </source>
</evidence>
<dbReference type="InterPro" id="IPR041679">
    <property type="entry name" value="DNA2/NAM7-like_C"/>
</dbReference>
<keyword evidence="8" id="KW-0479">Metal-binding</keyword>
<keyword evidence="19" id="KW-0511">Multifunctional enzyme</keyword>
<dbReference type="InterPro" id="IPR011604">
    <property type="entry name" value="PDDEXK-like_dom_sf"/>
</dbReference>
<feature type="domain" description="DNA2/NAM7 helicase helicase" evidence="22">
    <location>
        <begin position="1126"/>
        <end position="1215"/>
    </location>
</feature>
<evidence type="ECO:0000259" key="22">
    <source>
        <dbReference type="Pfam" id="PF13086"/>
    </source>
</evidence>
<dbReference type="CDD" id="cd18808">
    <property type="entry name" value="SF1_C_Upf1"/>
    <property type="match status" value="1"/>
</dbReference>
<dbReference type="GO" id="GO:0016787">
    <property type="term" value="F:hydrolase activity"/>
    <property type="evidence" value="ECO:0007669"/>
    <property type="project" value="UniProtKB-KW"/>
</dbReference>
<keyword evidence="12" id="KW-0347">Helicase</keyword>
<dbReference type="Proteomes" id="UP000050795">
    <property type="component" value="Unassembled WGS sequence"/>
</dbReference>
<dbReference type="EC" id="3.6.4.12" evidence="4"/>
<evidence type="ECO:0000256" key="13">
    <source>
        <dbReference type="ARBA" id="ARBA00022840"/>
    </source>
</evidence>
<proteinExistence type="inferred from homology"/>
<reference evidence="24" key="1">
    <citation type="submission" date="2022-06" db="EMBL/GenBank/DDBJ databases">
        <authorList>
            <person name="Berger JAMES D."/>
            <person name="Berger JAMES D."/>
        </authorList>
    </citation>
    <scope>NUCLEOTIDE SEQUENCE [LARGE SCALE GENOMIC DNA]</scope>
</reference>
<keyword evidence="17" id="KW-0234">DNA repair</keyword>
<feature type="domain" description="DNA2/NAM7 helicase helicase" evidence="22">
    <location>
        <begin position="1017"/>
        <end position="1120"/>
    </location>
</feature>